<evidence type="ECO:0000313" key="3">
    <source>
        <dbReference type="Proteomes" id="UP001054945"/>
    </source>
</evidence>
<accession>A0AAV4QUM4</accession>
<feature type="signal peptide" evidence="1">
    <location>
        <begin position="1"/>
        <end position="20"/>
    </location>
</feature>
<sequence length="80" mass="9515">MNWKCVLYFLVIEIVCLAAAEPLFNGTTANDTEVVEFRMFTDRLRNLMSRLYERSDRYDLASYLIRAVFEHFFALFYNGL</sequence>
<proteinExistence type="predicted"/>
<gene>
    <name evidence="2" type="ORF">CEXT_338971</name>
</gene>
<dbReference type="EMBL" id="BPLR01006898">
    <property type="protein sequence ID" value="GIY13170.1"/>
    <property type="molecule type" value="Genomic_DNA"/>
</dbReference>
<feature type="chain" id="PRO_5043461593" evidence="1">
    <location>
        <begin position="21"/>
        <end position="80"/>
    </location>
</feature>
<comment type="caution">
    <text evidence="2">The sequence shown here is derived from an EMBL/GenBank/DDBJ whole genome shotgun (WGS) entry which is preliminary data.</text>
</comment>
<name>A0AAV4QUM4_CAEEX</name>
<dbReference type="Proteomes" id="UP001054945">
    <property type="component" value="Unassembled WGS sequence"/>
</dbReference>
<keyword evidence="3" id="KW-1185">Reference proteome</keyword>
<keyword evidence="1" id="KW-0732">Signal</keyword>
<dbReference type="AlphaFoldDB" id="A0AAV4QUM4"/>
<reference evidence="2 3" key="1">
    <citation type="submission" date="2021-06" db="EMBL/GenBank/DDBJ databases">
        <title>Caerostris extrusa draft genome.</title>
        <authorList>
            <person name="Kono N."/>
            <person name="Arakawa K."/>
        </authorList>
    </citation>
    <scope>NUCLEOTIDE SEQUENCE [LARGE SCALE GENOMIC DNA]</scope>
</reference>
<evidence type="ECO:0000313" key="2">
    <source>
        <dbReference type="EMBL" id="GIY13170.1"/>
    </source>
</evidence>
<organism evidence="2 3">
    <name type="scientific">Caerostris extrusa</name>
    <name type="common">Bark spider</name>
    <name type="synonym">Caerostris bankana</name>
    <dbReference type="NCBI Taxonomy" id="172846"/>
    <lineage>
        <taxon>Eukaryota</taxon>
        <taxon>Metazoa</taxon>
        <taxon>Ecdysozoa</taxon>
        <taxon>Arthropoda</taxon>
        <taxon>Chelicerata</taxon>
        <taxon>Arachnida</taxon>
        <taxon>Araneae</taxon>
        <taxon>Araneomorphae</taxon>
        <taxon>Entelegynae</taxon>
        <taxon>Araneoidea</taxon>
        <taxon>Araneidae</taxon>
        <taxon>Caerostris</taxon>
    </lineage>
</organism>
<protein>
    <submittedName>
        <fullName evidence="2">Uncharacterized protein</fullName>
    </submittedName>
</protein>
<evidence type="ECO:0000256" key="1">
    <source>
        <dbReference type="SAM" id="SignalP"/>
    </source>
</evidence>